<dbReference type="Pfam" id="PF01040">
    <property type="entry name" value="UbiA"/>
    <property type="match status" value="1"/>
</dbReference>
<organism evidence="11">
    <name type="scientific">hydrothermal vent metagenome</name>
    <dbReference type="NCBI Taxonomy" id="652676"/>
    <lineage>
        <taxon>unclassified sequences</taxon>
        <taxon>metagenomes</taxon>
        <taxon>ecological metagenomes</taxon>
    </lineage>
</organism>
<accession>A0A3B1AUM1</accession>
<dbReference type="CDD" id="cd13959">
    <property type="entry name" value="PT_UbiA_COQ2"/>
    <property type="match status" value="1"/>
</dbReference>
<protein>
    <submittedName>
        <fullName evidence="11">4-hydroxybenzoate polyprenyltransferase</fullName>
        <ecNumber evidence="11">2.5.1.39</ecNumber>
    </submittedName>
</protein>
<evidence type="ECO:0000256" key="4">
    <source>
        <dbReference type="ARBA" id="ARBA00022475"/>
    </source>
</evidence>
<feature type="transmembrane region" description="Helical" evidence="10">
    <location>
        <begin position="53"/>
        <end position="77"/>
    </location>
</feature>
<evidence type="ECO:0000256" key="1">
    <source>
        <dbReference type="ARBA" id="ARBA00001946"/>
    </source>
</evidence>
<keyword evidence="6 10" id="KW-0812">Transmembrane</keyword>
<dbReference type="GO" id="GO:0006744">
    <property type="term" value="P:ubiquinone biosynthetic process"/>
    <property type="evidence" value="ECO:0007669"/>
    <property type="project" value="TreeGrafter"/>
</dbReference>
<evidence type="ECO:0000313" key="11">
    <source>
        <dbReference type="EMBL" id="VAW96486.1"/>
    </source>
</evidence>
<feature type="transmembrane region" description="Helical" evidence="10">
    <location>
        <begin position="175"/>
        <end position="196"/>
    </location>
</feature>
<dbReference type="InterPro" id="IPR000537">
    <property type="entry name" value="UbiA_prenyltransferase"/>
</dbReference>
<keyword evidence="9 10" id="KW-0472">Membrane</keyword>
<comment type="similarity">
    <text evidence="3">Belongs to the UbiA prenyltransferase family.</text>
</comment>
<name>A0A3B1AUM1_9ZZZZ</name>
<evidence type="ECO:0000256" key="5">
    <source>
        <dbReference type="ARBA" id="ARBA00022679"/>
    </source>
</evidence>
<evidence type="ECO:0000256" key="10">
    <source>
        <dbReference type="SAM" id="Phobius"/>
    </source>
</evidence>
<dbReference type="PANTHER" id="PTHR11048:SF28">
    <property type="entry name" value="4-HYDROXYBENZOATE POLYPRENYLTRANSFERASE, MITOCHONDRIAL"/>
    <property type="match status" value="1"/>
</dbReference>
<reference evidence="11" key="1">
    <citation type="submission" date="2018-06" db="EMBL/GenBank/DDBJ databases">
        <authorList>
            <person name="Zhirakovskaya E."/>
        </authorList>
    </citation>
    <scope>NUCLEOTIDE SEQUENCE</scope>
</reference>
<sequence length="298" mass="33545">MNKMNKAQTKARVKDRLYQYYLLSRLNKPIGIFLLLWPTLWALWIASEGKPDLLVLFVFISGVVLMRSAGCVINDYADRKIDPQVSRTSMRPIASGMVKPHEALKLFAGLCLTAFALVLLMNKLTIYLSFVGVLLAAIYPFMKRYTHLPQVVLGMAFGWAIPMAFAAQTGSVPKIAWLLFVVNIVWSVAYDTMYAMADKEDDLKAGVKSTAILFDDMDKVMIAMLQGIVLIGLYFIGQQLQLSWVFYLSLVIATGFSVYQQYLIKNRIPKRCIQAFLNNNSFGGTVFVGLVLHYLLLV</sequence>
<dbReference type="InterPro" id="IPR044878">
    <property type="entry name" value="UbiA_sf"/>
</dbReference>
<evidence type="ECO:0000256" key="2">
    <source>
        <dbReference type="ARBA" id="ARBA00004141"/>
    </source>
</evidence>
<dbReference type="Gene3D" id="1.10.357.140">
    <property type="entry name" value="UbiA prenyltransferase"/>
    <property type="match status" value="1"/>
</dbReference>
<feature type="transmembrane region" description="Helical" evidence="10">
    <location>
        <begin position="242"/>
        <end position="264"/>
    </location>
</feature>
<evidence type="ECO:0000256" key="7">
    <source>
        <dbReference type="ARBA" id="ARBA00022842"/>
    </source>
</evidence>
<dbReference type="EMBL" id="UOFT01000052">
    <property type="protein sequence ID" value="VAW96486.1"/>
    <property type="molecule type" value="Genomic_DNA"/>
</dbReference>
<keyword evidence="5 11" id="KW-0808">Transferase</keyword>
<dbReference type="FunFam" id="1.10.357.140:FF:000002">
    <property type="entry name" value="4-hydroxybenzoate octaprenyltransferase"/>
    <property type="match status" value="1"/>
</dbReference>
<dbReference type="NCBIfam" id="TIGR01474">
    <property type="entry name" value="ubiA_proteo"/>
    <property type="match status" value="1"/>
</dbReference>
<dbReference type="InterPro" id="IPR006370">
    <property type="entry name" value="HB_polyprenyltransferase-like"/>
</dbReference>
<dbReference type="EC" id="2.5.1.39" evidence="11"/>
<evidence type="ECO:0000256" key="6">
    <source>
        <dbReference type="ARBA" id="ARBA00022692"/>
    </source>
</evidence>
<dbReference type="InterPro" id="IPR039653">
    <property type="entry name" value="Prenyltransferase"/>
</dbReference>
<dbReference type="GO" id="GO:0008412">
    <property type="term" value="F:4-hydroxybenzoate polyprenyltransferase activity"/>
    <property type="evidence" value="ECO:0007669"/>
    <property type="project" value="UniProtKB-EC"/>
</dbReference>
<keyword evidence="8 10" id="KW-1133">Transmembrane helix</keyword>
<feature type="transmembrane region" description="Helical" evidence="10">
    <location>
        <begin position="30"/>
        <end position="47"/>
    </location>
</feature>
<keyword evidence="4" id="KW-1003">Cell membrane</keyword>
<evidence type="ECO:0000256" key="9">
    <source>
        <dbReference type="ARBA" id="ARBA00023136"/>
    </source>
</evidence>
<evidence type="ECO:0000256" key="3">
    <source>
        <dbReference type="ARBA" id="ARBA00005985"/>
    </source>
</evidence>
<feature type="transmembrane region" description="Helical" evidence="10">
    <location>
        <begin position="276"/>
        <end position="296"/>
    </location>
</feature>
<dbReference type="GO" id="GO:0005886">
    <property type="term" value="C:plasma membrane"/>
    <property type="evidence" value="ECO:0007669"/>
    <property type="project" value="TreeGrafter"/>
</dbReference>
<dbReference type="Gene3D" id="1.20.120.1780">
    <property type="entry name" value="UbiA prenyltransferase"/>
    <property type="match status" value="1"/>
</dbReference>
<proteinExistence type="inferred from homology"/>
<dbReference type="HAMAP" id="MF_01635">
    <property type="entry name" value="UbiA"/>
    <property type="match status" value="1"/>
</dbReference>
<feature type="transmembrane region" description="Helical" evidence="10">
    <location>
        <begin position="126"/>
        <end position="142"/>
    </location>
</feature>
<dbReference type="PANTHER" id="PTHR11048">
    <property type="entry name" value="PRENYLTRANSFERASES"/>
    <property type="match status" value="1"/>
</dbReference>
<comment type="subcellular location">
    <subcellularLocation>
        <location evidence="2">Membrane</location>
        <topology evidence="2">Multi-pass membrane protein</topology>
    </subcellularLocation>
</comment>
<evidence type="ECO:0000256" key="8">
    <source>
        <dbReference type="ARBA" id="ARBA00022989"/>
    </source>
</evidence>
<dbReference type="AlphaFoldDB" id="A0A3B1AUM1"/>
<gene>
    <name evidence="11" type="ORF">MNBD_GAMMA23-1784</name>
</gene>
<feature type="transmembrane region" description="Helical" evidence="10">
    <location>
        <begin position="217"/>
        <end position="236"/>
    </location>
</feature>
<feature type="transmembrane region" description="Helical" evidence="10">
    <location>
        <begin position="103"/>
        <end position="120"/>
    </location>
</feature>
<dbReference type="FunFam" id="1.20.120.1780:FF:000001">
    <property type="entry name" value="4-hydroxybenzoate octaprenyltransferase"/>
    <property type="match status" value="1"/>
</dbReference>
<dbReference type="PROSITE" id="PS00943">
    <property type="entry name" value="UBIA"/>
    <property type="match status" value="1"/>
</dbReference>
<comment type="cofactor">
    <cofactor evidence="1">
        <name>Mg(2+)</name>
        <dbReference type="ChEBI" id="CHEBI:18420"/>
    </cofactor>
</comment>
<feature type="transmembrane region" description="Helical" evidence="10">
    <location>
        <begin position="151"/>
        <end position="169"/>
    </location>
</feature>
<keyword evidence="7" id="KW-0460">Magnesium</keyword>
<dbReference type="InterPro" id="IPR030470">
    <property type="entry name" value="UbiA_prenylTrfase_CS"/>
</dbReference>